<comment type="caution">
    <text evidence="2">The sequence shown here is derived from an EMBL/GenBank/DDBJ whole genome shotgun (WGS) entry which is preliminary data.</text>
</comment>
<proteinExistence type="predicted"/>
<dbReference type="Pfam" id="PF21806">
    <property type="entry name" value="DUF6879"/>
    <property type="match status" value="1"/>
</dbReference>
<dbReference type="EMBL" id="JACHIN010000004">
    <property type="protein sequence ID" value="MBB5077952.1"/>
    <property type="molecule type" value="Genomic_DNA"/>
</dbReference>
<dbReference type="InterPro" id="IPR049244">
    <property type="entry name" value="DUF6879"/>
</dbReference>
<feature type="domain" description="DUF6879" evidence="1">
    <location>
        <begin position="1"/>
        <end position="146"/>
    </location>
</feature>
<evidence type="ECO:0000313" key="2">
    <source>
        <dbReference type="EMBL" id="MBB5077952.1"/>
    </source>
</evidence>
<dbReference type="AlphaFoldDB" id="A0A7W8EGX0"/>
<dbReference type="Proteomes" id="UP000568380">
    <property type="component" value="Unassembled WGS sequence"/>
</dbReference>
<organism evidence="2 3">
    <name type="scientific">Nonomuraea endophytica</name>
    <dbReference type="NCBI Taxonomy" id="714136"/>
    <lineage>
        <taxon>Bacteria</taxon>
        <taxon>Bacillati</taxon>
        <taxon>Actinomycetota</taxon>
        <taxon>Actinomycetes</taxon>
        <taxon>Streptosporangiales</taxon>
        <taxon>Streptosporangiaceae</taxon>
        <taxon>Nonomuraea</taxon>
    </lineage>
</organism>
<sequence>MRDVYTPDDPSFIAFLGGPPFDRTQREREWRDIIDSAVSRGVTVRRARIVSEPITDYIRFEHSVTDSMNIVAGERVRWLPRSQASDLCLPGNDFWVFDDHLVRFGHFAGDGSVTGKELRTEPPVIQLCQSAFEAVWLRAIDHAEYKPL</sequence>
<keyword evidence="3" id="KW-1185">Reference proteome</keyword>
<reference evidence="2 3" key="1">
    <citation type="submission" date="2020-08" db="EMBL/GenBank/DDBJ databases">
        <title>Genomic Encyclopedia of Type Strains, Phase IV (KMG-IV): sequencing the most valuable type-strain genomes for metagenomic binning, comparative biology and taxonomic classification.</title>
        <authorList>
            <person name="Goeker M."/>
        </authorList>
    </citation>
    <scope>NUCLEOTIDE SEQUENCE [LARGE SCALE GENOMIC DNA]</scope>
    <source>
        <strain evidence="2 3">DSM 45385</strain>
    </source>
</reference>
<protein>
    <recommendedName>
        <fullName evidence="1">DUF6879 domain-containing protein</fullName>
    </recommendedName>
</protein>
<name>A0A7W8EGX0_9ACTN</name>
<accession>A0A7W8EGX0</accession>
<gene>
    <name evidence="2" type="ORF">HNR40_003427</name>
</gene>
<evidence type="ECO:0000313" key="3">
    <source>
        <dbReference type="Proteomes" id="UP000568380"/>
    </source>
</evidence>
<evidence type="ECO:0000259" key="1">
    <source>
        <dbReference type="Pfam" id="PF21806"/>
    </source>
</evidence>